<keyword evidence="7 9" id="KW-0630">Potassium</keyword>
<evidence type="ECO:0000256" key="9">
    <source>
        <dbReference type="HAMAP-Rule" id="MF_01987"/>
    </source>
</evidence>
<comment type="catalytic activity">
    <reaction evidence="9">
        <text>D-ribose + ATP = D-ribose 5-phosphate + ADP + H(+)</text>
        <dbReference type="Rhea" id="RHEA:13697"/>
        <dbReference type="ChEBI" id="CHEBI:15378"/>
        <dbReference type="ChEBI" id="CHEBI:30616"/>
        <dbReference type="ChEBI" id="CHEBI:47013"/>
        <dbReference type="ChEBI" id="CHEBI:78346"/>
        <dbReference type="ChEBI" id="CHEBI:456216"/>
        <dbReference type="EC" id="2.7.1.15"/>
    </reaction>
</comment>
<keyword evidence="4 9" id="KW-0418">Kinase</keyword>
<proteinExistence type="inferred from homology"/>
<gene>
    <name evidence="9" type="primary">rbsK</name>
    <name evidence="11" type="ORF">Aam_021_030</name>
</gene>
<comment type="function">
    <text evidence="9">Catalyzes the phosphorylation of ribose at O-5 in a reaction requiring ATP and magnesium. The resulting D-ribose-5-phosphate can then be used either for sythesis of nucleotides, histidine, and tryptophan, or as a component of the pentose phosphate pathway.</text>
</comment>
<dbReference type="GO" id="GO:0046872">
    <property type="term" value="F:metal ion binding"/>
    <property type="evidence" value="ECO:0007669"/>
    <property type="project" value="UniProtKB-KW"/>
</dbReference>
<comment type="subcellular location">
    <subcellularLocation>
        <location evidence="9">Cytoplasm</location>
    </subcellularLocation>
</comment>
<dbReference type="EC" id="2.7.1.15" evidence="9"/>
<reference evidence="11 12" key="1">
    <citation type="submission" date="2012-11" db="EMBL/GenBank/DDBJ databases">
        <title>Whole genome sequence of Acidocella aminolytica 101 = DSM 11237.</title>
        <authorList>
            <person name="Azuma Y."/>
            <person name="Higashiura N."/>
            <person name="Hirakawa H."/>
            <person name="Matsushita K."/>
        </authorList>
    </citation>
    <scope>NUCLEOTIDE SEQUENCE [LARGE SCALE GENOMIC DNA]</scope>
    <source>
        <strain evidence="12">101 / DSM 11237</strain>
    </source>
</reference>
<dbReference type="EMBL" id="BANC01000021">
    <property type="protein sequence ID" value="GAN79442.1"/>
    <property type="molecule type" value="Genomic_DNA"/>
</dbReference>
<dbReference type="OrthoDB" id="9792663at2"/>
<evidence type="ECO:0000313" key="11">
    <source>
        <dbReference type="EMBL" id="GAN79442.1"/>
    </source>
</evidence>
<dbReference type="PANTHER" id="PTHR10584">
    <property type="entry name" value="SUGAR KINASE"/>
    <property type="match status" value="1"/>
</dbReference>
<feature type="binding site" evidence="9">
    <location>
        <position position="276"/>
    </location>
    <ligand>
        <name>K(+)</name>
        <dbReference type="ChEBI" id="CHEBI:29103"/>
    </ligand>
</feature>
<keyword evidence="9" id="KW-0963">Cytoplasm</keyword>
<comment type="pathway">
    <text evidence="9">Carbohydrate metabolism; D-ribose degradation; D-ribose 5-phosphate from beta-D-ribopyranose: step 2/2.</text>
</comment>
<keyword evidence="5 9" id="KW-0067">ATP-binding</keyword>
<comment type="subunit">
    <text evidence="9">Homodimer.</text>
</comment>
<evidence type="ECO:0000256" key="4">
    <source>
        <dbReference type="ARBA" id="ARBA00022777"/>
    </source>
</evidence>
<dbReference type="SUPFAM" id="SSF53613">
    <property type="entry name" value="Ribokinase-like"/>
    <property type="match status" value="1"/>
</dbReference>
<feature type="binding site" evidence="9">
    <location>
        <position position="279"/>
    </location>
    <ligand>
        <name>K(+)</name>
        <dbReference type="ChEBI" id="CHEBI:29103"/>
    </ligand>
</feature>
<feature type="binding site" evidence="9">
    <location>
        <begin position="8"/>
        <end position="10"/>
    </location>
    <ligand>
        <name>substrate</name>
    </ligand>
</feature>
<feature type="binding site" evidence="9">
    <location>
        <position position="285"/>
    </location>
    <ligand>
        <name>K(+)</name>
        <dbReference type="ChEBI" id="CHEBI:29103"/>
    </ligand>
</feature>
<feature type="binding site" evidence="9">
    <location>
        <position position="133"/>
    </location>
    <ligand>
        <name>substrate</name>
    </ligand>
</feature>
<dbReference type="RefSeq" id="WP_048877900.1">
    <property type="nucleotide sequence ID" value="NZ_BANC01000021.1"/>
</dbReference>
<dbReference type="HAMAP" id="MF_01987">
    <property type="entry name" value="Ribokinase"/>
    <property type="match status" value="1"/>
</dbReference>
<dbReference type="UniPathway" id="UPA00916">
    <property type="reaction ID" value="UER00889"/>
</dbReference>
<evidence type="ECO:0000313" key="12">
    <source>
        <dbReference type="Proteomes" id="UP000032668"/>
    </source>
</evidence>
<feature type="binding site" evidence="9">
    <location>
        <begin position="245"/>
        <end position="246"/>
    </location>
    <ligand>
        <name>ATP</name>
        <dbReference type="ChEBI" id="CHEBI:30616"/>
    </ligand>
</feature>
<keyword evidence="1 9" id="KW-0808">Transferase</keyword>
<feature type="binding site" evidence="9">
    <location>
        <position position="281"/>
    </location>
    <ligand>
        <name>K(+)</name>
        <dbReference type="ChEBI" id="CHEBI:29103"/>
    </ligand>
</feature>
<dbReference type="GO" id="GO:0005524">
    <property type="term" value="F:ATP binding"/>
    <property type="evidence" value="ECO:0007669"/>
    <property type="project" value="UniProtKB-UniRule"/>
</dbReference>
<evidence type="ECO:0000256" key="6">
    <source>
        <dbReference type="ARBA" id="ARBA00022842"/>
    </source>
</evidence>
<dbReference type="PANTHER" id="PTHR10584:SF166">
    <property type="entry name" value="RIBOKINASE"/>
    <property type="match status" value="1"/>
</dbReference>
<dbReference type="InterPro" id="IPR029056">
    <property type="entry name" value="Ribokinase-like"/>
</dbReference>
<feature type="binding site" evidence="9">
    <location>
        <position position="181"/>
    </location>
    <ligand>
        <name>ATP</name>
        <dbReference type="ChEBI" id="CHEBI:30616"/>
    </ligand>
</feature>
<comment type="cofactor">
    <cofactor evidence="9">
        <name>Mg(2+)</name>
        <dbReference type="ChEBI" id="CHEBI:18420"/>
    </cofactor>
    <text evidence="9">Requires a divalent cation, most likely magnesium in vivo, as an electrophilic catalyst to aid phosphoryl group transfer. It is the chelate of the metal and the nucleotide that is the actual substrate.</text>
</comment>
<dbReference type="Pfam" id="PF00294">
    <property type="entry name" value="PfkB"/>
    <property type="match status" value="1"/>
</dbReference>
<dbReference type="AlphaFoldDB" id="A0A0D6PCP9"/>
<dbReference type="GO" id="GO:0005829">
    <property type="term" value="C:cytosol"/>
    <property type="evidence" value="ECO:0007669"/>
    <property type="project" value="TreeGrafter"/>
</dbReference>
<evidence type="ECO:0000256" key="8">
    <source>
        <dbReference type="ARBA" id="ARBA00023277"/>
    </source>
</evidence>
<accession>A0A0D6PCP9</accession>
<keyword evidence="6 9" id="KW-0460">Magnesium</keyword>
<dbReference type="GO" id="GO:0019303">
    <property type="term" value="P:D-ribose catabolic process"/>
    <property type="evidence" value="ECO:0007669"/>
    <property type="project" value="UniProtKB-UniRule"/>
</dbReference>
<dbReference type="GO" id="GO:0004747">
    <property type="term" value="F:ribokinase activity"/>
    <property type="evidence" value="ECO:0007669"/>
    <property type="project" value="UniProtKB-UniRule"/>
</dbReference>
<feature type="binding site" evidence="9">
    <location>
        <position position="242"/>
    </location>
    <ligand>
        <name>K(+)</name>
        <dbReference type="ChEBI" id="CHEBI:29103"/>
    </ligand>
</feature>
<comment type="similarity">
    <text evidence="9">Belongs to the carbohydrate kinase PfkB family. Ribokinase subfamily.</text>
</comment>
<feature type="binding site" evidence="9">
    <location>
        <position position="270"/>
    </location>
    <ligand>
        <name>ATP</name>
        <dbReference type="ChEBI" id="CHEBI:30616"/>
    </ligand>
</feature>
<dbReference type="InterPro" id="IPR002139">
    <property type="entry name" value="Ribo/fructo_kinase"/>
</dbReference>
<evidence type="ECO:0000259" key="10">
    <source>
        <dbReference type="Pfam" id="PF00294"/>
    </source>
</evidence>
<keyword evidence="12" id="KW-1185">Reference proteome</keyword>
<comment type="caution">
    <text evidence="11">The sequence shown here is derived from an EMBL/GenBank/DDBJ whole genome shotgun (WGS) entry which is preliminary data.</text>
</comment>
<feature type="binding site" evidence="9">
    <location>
        <position position="246"/>
    </location>
    <ligand>
        <name>substrate</name>
    </ligand>
</feature>
<evidence type="ECO:0000256" key="1">
    <source>
        <dbReference type="ARBA" id="ARBA00022679"/>
    </source>
</evidence>
<dbReference type="PRINTS" id="PR00990">
    <property type="entry name" value="RIBOKINASE"/>
</dbReference>
<dbReference type="CDD" id="cd01174">
    <property type="entry name" value="ribokinase"/>
    <property type="match status" value="1"/>
</dbReference>
<evidence type="ECO:0000256" key="5">
    <source>
        <dbReference type="ARBA" id="ARBA00022840"/>
    </source>
</evidence>
<keyword evidence="3 9" id="KW-0547">Nucleotide-binding</keyword>
<feature type="binding site" evidence="9">
    <location>
        <begin position="36"/>
        <end position="40"/>
    </location>
    <ligand>
        <name>substrate</name>
    </ligand>
</feature>
<organism evidence="11 12">
    <name type="scientific">Acidocella aminolytica 101 = DSM 11237</name>
    <dbReference type="NCBI Taxonomy" id="1120923"/>
    <lineage>
        <taxon>Bacteria</taxon>
        <taxon>Pseudomonadati</taxon>
        <taxon>Pseudomonadota</taxon>
        <taxon>Alphaproteobacteria</taxon>
        <taxon>Acetobacterales</taxon>
        <taxon>Acidocellaceae</taxon>
        <taxon>Acidocella</taxon>
    </lineage>
</organism>
<dbReference type="Gene3D" id="3.40.1190.20">
    <property type="match status" value="1"/>
</dbReference>
<keyword evidence="2 9" id="KW-0479">Metal-binding</keyword>
<feature type="binding site" evidence="9">
    <location>
        <begin position="214"/>
        <end position="219"/>
    </location>
    <ligand>
        <name>ATP</name>
        <dbReference type="ChEBI" id="CHEBI:30616"/>
    </ligand>
</feature>
<feature type="domain" description="Carbohydrate kinase PfkB" evidence="10">
    <location>
        <begin position="2"/>
        <end position="288"/>
    </location>
</feature>
<dbReference type="Proteomes" id="UP000032668">
    <property type="component" value="Unassembled WGS sequence"/>
</dbReference>
<protein>
    <recommendedName>
        <fullName evidence="9">Ribokinase</fullName>
        <shortName evidence="9">RK</shortName>
        <ecNumber evidence="9">2.7.1.15</ecNumber>
    </recommendedName>
</protein>
<evidence type="ECO:0000256" key="3">
    <source>
        <dbReference type="ARBA" id="ARBA00022741"/>
    </source>
</evidence>
<comment type="activity regulation">
    <text evidence="9">Activated by a monovalent cation that binds near, but not in, the active site. The most likely occupant of the site in vivo is potassium. Ion binding induces a conformational change that may alter substrate affinity.</text>
</comment>
<evidence type="ECO:0000256" key="2">
    <source>
        <dbReference type="ARBA" id="ARBA00022723"/>
    </source>
</evidence>
<feature type="binding site" evidence="9">
    <location>
        <position position="240"/>
    </location>
    <ligand>
        <name>K(+)</name>
        <dbReference type="ChEBI" id="CHEBI:29103"/>
    </ligand>
</feature>
<comment type="caution">
    <text evidence="9">Lacks conserved residue(s) required for the propagation of feature annotation.</text>
</comment>
<keyword evidence="8 9" id="KW-0119">Carbohydrate metabolism</keyword>
<sequence>MLVIGSANMDIVVRALRAPAAGETVMGLDYALYPGGKGANQAVAARRAGSYVQFCGCLGRDAYGEALRAALLADQVDVCALGVSETPSGVALITVEDSGENRIIVVPGANYALKPEGLPEIVRPGTVMLAQLEVPIETVLNGAAKVRSAGGTVVLNASPVTGLSTASGAALLAATDVLLVNETEAAMLLDVAELPAPAAAAQRLAQGRRAAVITLGSDGVVWAEQAGCGHIPAHHVEAVDTTACGDAFAGGFAAALEAGKTVEQAVRFGNAAGALTATKPGAQPSLPQRGDIVAFLERLN</sequence>
<evidence type="ECO:0000256" key="7">
    <source>
        <dbReference type="ARBA" id="ARBA00022958"/>
    </source>
</evidence>
<dbReference type="InterPro" id="IPR011611">
    <property type="entry name" value="PfkB_dom"/>
</dbReference>
<name>A0A0D6PCP9_9PROT</name>
<dbReference type="InterPro" id="IPR011877">
    <property type="entry name" value="Ribokinase"/>
</dbReference>
<feature type="active site" description="Proton acceptor" evidence="9">
    <location>
        <position position="246"/>
    </location>
</feature>
<dbReference type="STRING" id="1120923.SAMN02746095_00530"/>